<dbReference type="NCBIfam" id="TIGR00738">
    <property type="entry name" value="rrf2_super"/>
    <property type="match status" value="1"/>
</dbReference>
<dbReference type="PROSITE" id="PS51197">
    <property type="entry name" value="HTH_RRF2_2"/>
    <property type="match status" value="1"/>
</dbReference>
<reference evidence="2 3" key="1">
    <citation type="submission" date="2016-03" db="EMBL/GenBank/DDBJ databases">
        <title>Genome sequence of Nesiotobacter sp. nov., a moderately halophilic alphaproteobacterium isolated from the Yellow Sea, China.</title>
        <authorList>
            <person name="Zhang G."/>
            <person name="Zhang R."/>
        </authorList>
    </citation>
    <scope>NUCLEOTIDE SEQUENCE [LARGE SCALE GENOMIC DNA]</scope>
    <source>
        <strain evidence="2 3">WB1-6</strain>
    </source>
</reference>
<dbReference type="InterPro" id="IPR030489">
    <property type="entry name" value="TR_Rrf2-type_CS"/>
</dbReference>
<dbReference type="GO" id="GO:0003677">
    <property type="term" value="F:DNA binding"/>
    <property type="evidence" value="ECO:0007669"/>
    <property type="project" value="UniProtKB-KW"/>
</dbReference>
<dbReference type="Proteomes" id="UP000185783">
    <property type="component" value="Unassembled WGS sequence"/>
</dbReference>
<dbReference type="SUPFAM" id="SSF46785">
    <property type="entry name" value="Winged helix' DNA-binding domain"/>
    <property type="match status" value="1"/>
</dbReference>
<dbReference type="Pfam" id="PF02082">
    <property type="entry name" value="Rrf2"/>
    <property type="match status" value="1"/>
</dbReference>
<dbReference type="PROSITE" id="PS01332">
    <property type="entry name" value="HTH_RRF2_1"/>
    <property type="match status" value="1"/>
</dbReference>
<accession>A0A1U7JMH0</accession>
<dbReference type="GO" id="GO:0005829">
    <property type="term" value="C:cytosol"/>
    <property type="evidence" value="ECO:0007669"/>
    <property type="project" value="TreeGrafter"/>
</dbReference>
<evidence type="ECO:0000313" key="3">
    <source>
        <dbReference type="Proteomes" id="UP000185783"/>
    </source>
</evidence>
<dbReference type="PANTHER" id="PTHR33221:SF4">
    <property type="entry name" value="HTH-TYPE TRANSCRIPTIONAL REPRESSOR NSRR"/>
    <property type="match status" value="1"/>
</dbReference>
<evidence type="ECO:0000313" key="2">
    <source>
        <dbReference type="EMBL" id="OKL45851.1"/>
    </source>
</evidence>
<organism evidence="2 3">
    <name type="scientific">Pseudovibrio exalbescens</name>
    <dbReference type="NCBI Taxonomy" id="197461"/>
    <lineage>
        <taxon>Bacteria</taxon>
        <taxon>Pseudomonadati</taxon>
        <taxon>Pseudomonadota</taxon>
        <taxon>Alphaproteobacteria</taxon>
        <taxon>Hyphomicrobiales</taxon>
        <taxon>Stappiaceae</taxon>
        <taxon>Pseudovibrio</taxon>
    </lineage>
</organism>
<proteinExistence type="predicted"/>
<dbReference type="PANTHER" id="PTHR33221">
    <property type="entry name" value="WINGED HELIX-TURN-HELIX TRANSCRIPTIONAL REGULATOR, RRF2 FAMILY"/>
    <property type="match status" value="1"/>
</dbReference>
<keyword evidence="3" id="KW-1185">Reference proteome</keyword>
<keyword evidence="1" id="KW-0238">DNA-binding</keyword>
<sequence length="153" mass="16803">MRLTTRTNLAMRTLMYCAVNEGQIVRKSEIAKACNASENHLAQVINVLSHNGYLKTVRGRNGGIQLGRAKDAISVGGVFRRFESHLPFAECFDRDHNTCPLANSCRLPRYLVGALGAFYTYLDSISLADLVNDNVELNSLLAMSAPLLGEIDS</sequence>
<comment type="caution">
    <text evidence="2">The sequence shown here is derived from an EMBL/GenBank/DDBJ whole genome shotgun (WGS) entry which is preliminary data.</text>
</comment>
<dbReference type="OrthoDB" id="9795923at2"/>
<dbReference type="InterPro" id="IPR036390">
    <property type="entry name" value="WH_DNA-bd_sf"/>
</dbReference>
<dbReference type="GO" id="GO:0003700">
    <property type="term" value="F:DNA-binding transcription factor activity"/>
    <property type="evidence" value="ECO:0007669"/>
    <property type="project" value="TreeGrafter"/>
</dbReference>
<dbReference type="Gene3D" id="1.10.10.10">
    <property type="entry name" value="Winged helix-like DNA-binding domain superfamily/Winged helix DNA-binding domain"/>
    <property type="match status" value="1"/>
</dbReference>
<dbReference type="EMBL" id="LVVZ01000002">
    <property type="protein sequence ID" value="OKL45851.1"/>
    <property type="molecule type" value="Genomic_DNA"/>
</dbReference>
<name>A0A1U7JMH0_9HYPH</name>
<protein>
    <submittedName>
        <fullName evidence="2">Rrf2 family transcriptional regulator</fullName>
    </submittedName>
</protein>
<dbReference type="STRING" id="197461.A3843_01055"/>
<dbReference type="InterPro" id="IPR036388">
    <property type="entry name" value="WH-like_DNA-bd_sf"/>
</dbReference>
<dbReference type="InterPro" id="IPR000944">
    <property type="entry name" value="Tscrpt_reg_Rrf2"/>
</dbReference>
<gene>
    <name evidence="2" type="ORF">A3843_01055</name>
</gene>
<dbReference type="AlphaFoldDB" id="A0A1U7JMH0"/>
<evidence type="ECO:0000256" key="1">
    <source>
        <dbReference type="ARBA" id="ARBA00023125"/>
    </source>
</evidence>
<dbReference type="RefSeq" id="WP_036489869.1">
    <property type="nucleotide sequence ID" value="NZ_LVVZ01000002.1"/>
</dbReference>